<accession>A0A4Y2F9F7</accession>
<evidence type="ECO:0000313" key="3">
    <source>
        <dbReference type="Proteomes" id="UP000499080"/>
    </source>
</evidence>
<gene>
    <name evidence="2" type="ORF">AVEN_213761_1</name>
</gene>
<evidence type="ECO:0000256" key="1">
    <source>
        <dbReference type="SAM" id="MobiDB-lite"/>
    </source>
</evidence>
<feature type="compositionally biased region" description="Polar residues" evidence="1">
    <location>
        <begin position="14"/>
        <end position="23"/>
    </location>
</feature>
<organism evidence="2 3">
    <name type="scientific">Araneus ventricosus</name>
    <name type="common">Orbweaver spider</name>
    <name type="synonym">Epeira ventricosa</name>
    <dbReference type="NCBI Taxonomy" id="182803"/>
    <lineage>
        <taxon>Eukaryota</taxon>
        <taxon>Metazoa</taxon>
        <taxon>Ecdysozoa</taxon>
        <taxon>Arthropoda</taxon>
        <taxon>Chelicerata</taxon>
        <taxon>Arachnida</taxon>
        <taxon>Araneae</taxon>
        <taxon>Araneomorphae</taxon>
        <taxon>Entelegynae</taxon>
        <taxon>Araneoidea</taxon>
        <taxon>Araneidae</taxon>
        <taxon>Araneus</taxon>
    </lineage>
</organism>
<feature type="region of interest" description="Disordered" evidence="1">
    <location>
        <begin position="1"/>
        <end position="55"/>
    </location>
</feature>
<name>A0A4Y2F9F7_ARAVE</name>
<dbReference type="AlphaFoldDB" id="A0A4Y2F9F7"/>
<protein>
    <submittedName>
        <fullName evidence="2">Uncharacterized protein</fullName>
    </submittedName>
</protein>
<comment type="caution">
    <text evidence="2">The sequence shown here is derived from an EMBL/GenBank/DDBJ whole genome shotgun (WGS) entry which is preliminary data.</text>
</comment>
<proteinExistence type="predicted"/>
<dbReference type="Proteomes" id="UP000499080">
    <property type="component" value="Unassembled WGS sequence"/>
</dbReference>
<evidence type="ECO:0000313" key="2">
    <source>
        <dbReference type="EMBL" id="GBM37288.1"/>
    </source>
</evidence>
<keyword evidence="3" id="KW-1185">Reference proteome</keyword>
<feature type="non-terminal residue" evidence="2">
    <location>
        <position position="1"/>
    </location>
</feature>
<dbReference type="EMBL" id="BGPR01095124">
    <property type="protein sequence ID" value="GBM37288.1"/>
    <property type="molecule type" value="Genomic_DNA"/>
</dbReference>
<sequence length="96" mass="10945">SHKYIQDLTPSEPRGSSSVSRTQSEADELPRSKTTPKGTKTTDRQRNKNRGPAAISIKPATHFTDKLYILEREKEKAIKIYGNQPNGLPWLEFRLH</sequence>
<reference evidence="2 3" key="1">
    <citation type="journal article" date="2019" name="Sci. Rep.">
        <title>Orb-weaving spider Araneus ventricosus genome elucidates the spidroin gene catalogue.</title>
        <authorList>
            <person name="Kono N."/>
            <person name="Nakamura H."/>
            <person name="Ohtoshi R."/>
            <person name="Moran D.A.P."/>
            <person name="Shinohara A."/>
            <person name="Yoshida Y."/>
            <person name="Fujiwara M."/>
            <person name="Mori M."/>
            <person name="Tomita M."/>
            <person name="Arakawa K."/>
        </authorList>
    </citation>
    <scope>NUCLEOTIDE SEQUENCE [LARGE SCALE GENOMIC DNA]</scope>
</reference>